<dbReference type="eggNOG" id="KOG0239">
    <property type="taxonomic scope" value="Eukaryota"/>
</dbReference>
<dbReference type="STRING" id="4529.A0A0E0NC28"/>
<organism evidence="2 3">
    <name type="scientific">Oryza rufipogon</name>
    <name type="common">Brownbeard rice</name>
    <name type="synonym">Asian wild rice</name>
    <dbReference type="NCBI Taxonomy" id="4529"/>
    <lineage>
        <taxon>Eukaryota</taxon>
        <taxon>Viridiplantae</taxon>
        <taxon>Streptophyta</taxon>
        <taxon>Embryophyta</taxon>
        <taxon>Tracheophyta</taxon>
        <taxon>Spermatophyta</taxon>
        <taxon>Magnoliopsida</taxon>
        <taxon>Liliopsida</taxon>
        <taxon>Poales</taxon>
        <taxon>Poaceae</taxon>
        <taxon>BOP clade</taxon>
        <taxon>Oryzoideae</taxon>
        <taxon>Oryzeae</taxon>
        <taxon>Oryzinae</taxon>
        <taxon>Oryza</taxon>
    </lineage>
</organism>
<dbReference type="Gene3D" id="1.10.418.10">
    <property type="entry name" value="Calponin-like domain"/>
    <property type="match status" value="1"/>
</dbReference>
<sequence length="108" mass="11315">MSSSNNAAAAAASPDPSRRREDVVGWLLALFPDLPLPPPPEATDEDLRAALATGRLLCALLRRLCPGALLDDASTDNVGRFRAAVERMGVAKFSASDLAPPSFAAMPN</sequence>
<evidence type="ECO:0008006" key="4">
    <source>
        <dbReference type="Google" id="ProtNLM"/>
    </source>
</evidence>
<proteinExistence type="predicted"/>
<protein>
    <recommendedName>
        <fullName evidence="4">Calponin-homology (CH) domain-containing protein</fullName>
    </recommendedName>
</protein>
<dbReference type="AlphaFoldDB" id="A0A0E0NC28"/>
<evidence type="ECO:0000313" key="3">
    <source>
        <dbReference type="Proteomes" id="UP000008022"/>
    </source>
</evidence>
<dbReference type="InterPro" id="IPR036872">
    <property type="entry name" value="CH_dom_sf"/>
</dbReference>
<feature type="compositionally biased region" description="Low complexity" evidence="1">
    <location>
        <begin position="1"/>
        <end position="13"/>
    </location>
</feature>
<name>A0A0E0NC28_ORYRU</name>
<dbReference type="Gramene" id="ORUFI02G09630.1">
    <property type="protein sequence ID" value="ORUFI02G09630.1"/>
    <property type="gene ID" value="ORUFI02G09630"/>
</dbReference>
<dbReference type="SUPFAM" id="SSF47576">
    <property type="entry name" value="Calponin-homology domain, CH-domain"/>
    <property type="match status" value="1"/>
</dbReference>
<reference evidence="2" key="2">
    <citation type="submission" date="2015-06" db="UniProtKB">
        <authorList>
            <consortium name="EnsemblPlants"/>
        </authorList>
    </citation>
    <scope>IDENTIFICATION</scope>
</reference>
<dbReference type="HOGENOM" id="CLU_2201314_0_0_1"/>
<dbReference type="EnsemblPlants" id="ORUFI02G09630.1">
    <property type="protein sequence ID" value="ORUFI02G09630.1"/>
    <property type="gene ID" value="ORUFI02G09630"/>
</dbReference>
<evidence type="ECO:0000256" key="1">
    <source>
        <dbReference type="SAM" id="MobiDB-lite"/>
    </source>
</evidence>
<evidence type="ECO:0000313" key="2">
    <source>
        <dbReference type="EnsemblPlants" id="ORUFI02G09630.1"/>
    </source>
</evidence>
<keyword evidence="3" id="KW-1185">Reference proteome</keyword>
<dbReference type="Proteomes" id="UP000008022">
    <property type="component" value="Unassembled WGS sequence"/>
</dbReference>
<reference evidence="3" key="1">
    <citation type="submission" date="2013-06" db="EMBL/GenBank/DDBJ databases">
        <authorList>
            <person name="Zhao Q."/>
        </authorList>
    </citation>
    <scope>NUCLEOTIDE SEQUENCE</scope>
    <source>
        <strain evidence="3">cv. W1943</strain>
    </source>
</reference>
<feature type="region of interest" description="Disordered" evidence="1">
    <location>
        <begin position="1"/>
        <end position="20"/>
    </location>
</feature>
<accession>A0A0E0NC28</accession>